<dbReference type="InterPro" id="IPR010916">
    <property type="entry name" value="TonB_box_CS"/>
</dbReference>
<dbReference type="RefSeq" id="WP_244759281.1">
    <property type="nucleotide sequence ID" value="NZ_JALJCJ010000001.1"/>
</dbReference>
<dbReference type="EMBL" id="WHSC02000001">
    <property type="protein sequence ID" value="MDO6119801.1"/>
    <property type="molecule type" value="Genomic_DNA"/>
</dbReference>
<organism evidence="2 3">
    <name type="scientific">Shinella curvata</name>
    <dbReference type="NCBI Taxonomy" id="1817964"/>
    <lineage>
        <taxon>Bacteria</taxon>
        <taxon>Pseudomonadati</taxon>
        <taxon>Pseudomonadota</taxon>
        <taxon>Alphaproteobacteria</taxon>
        <taxon>Hyphomicrobiales</taxon>
        <taxon>Rhizobiaceae</taxon>
        <taxon>Shinella</taxon>
    </lineage>
</organism>
<evidence type="ECO:0000256" key="1">
    <source>
        <dbReference type="SAM" id="SignalP"/>
    </source>
</evidence>
<reference evidence="2" key="1">
    <citation type="submission" date="2022-04" db="EMBL/GenBank/DDBJ databases">
        <title>Shinella lacus sp. nov., a novel member of the genus Shinella from water.</title>
        <authorList>
            <person name="Deng Y."/>
        </authorList>
    </citation>
    <scope>NUCLEOTIDE SEQUENCE</scope>
    <source>
        <strain evidence="2">JCM 31239</strain>
    </source>
</reference>
<keyword evidence="3" id="KW-1185">Reference proteome</keyword>
<gene>
    <name evidence="2" type="ORF">GB928_001255</name>
</gene>
<name>A0ABT8X7T7_9HYPH</name>
<dbReference type="PROSITE" id="PS00430">
    <property type="entry name" value="TONB_DEPENDENT_REC_1"/>
    <property type="match status" value="1"/>
</dbReference>
<evidence type="ECO:0000313" key="2">
    <source>
        <dbReference type="EMBL" id="MDO6119801.1"/>
    </source>
</evidence>
<feature type="signal peptide" evidence="1">
    <location>
        <begin position="1"/>
        <end position="21"/>
    </location>
</feature>
<accession>A0ABT8X7T7</accession>
<sequence>MNSTRLLALVLSLGLASPALADSYAAISNTAMSITGDIEFDDDGITFENGKKIEFDDLIGDTFVVDGKSVPASVYSVADPKDPVLLNGNTLCGAPVTYVASWSASNGTDTIVAVFSTEDAPEGSDEMCASYTYE</sequence>
<proteinExistence type="predicted"/>
<keyword evidence="1" id="KW-0732">Signal</keyword>
<comment type="caution">
    <text evidence="2">The sequence shown here is derived from an EMBL/GenBank/DDBJ whole genome shotgun (WGS) entry which is preliminary data.</text>
</comment>
<dbReference type="Proteomes" id="UP001177080">
    <property type="component" value="Unassembled WGS sequence"/>
</dbReference>
<feature type="chain" id="PRO_5046156146" evidence="1">
    <location>
        <begin position="22"/>
        <end position="134"/>
    </location>
</feature>
<evidence type="ECO:0000313" key="3">
    <source>
        <dbReference type="Proteomes" id="UP001177080"/>
    </source>
</evidence>
<protein>
    <submittedName>
        <fullName evidence="2">Uncharacterized protein</fullName>
    </submittedName>
</protein>